<proteinExistence type="inferred from homology"/>
<keyword evidence="10" id="KW-0807">Transducer</keyword>
<evidence type="ECO:0000256" key="6">
    <source>
        <dbReference type="ARBA" id="ARBA00023040"/>
    </source>
</evidence>
<dbReference type="AlphaFoldDB" id="A0AAW1UBF8"/>
<dbReference type="SUPFAM" id="SSF81321">
    <property type="entry name" value="Family A G protein-coupled receptor-like"/>
    <property type="match status" value="1"/>
</dbReference>
<feature type="domain" description="G-protein coupled receptors family 2 profile 1" evidence="12">
    <location>
        <begin position="15"/>
        <end position="97"/>
    </location>
</feature>
<dbReference type="Pfam" id="PF02793">
    <property type="entry name" value="HRM"/>
    <property type="match status" value="1"/>
</dbReference>
<evidence type="ECO:0000313" key="14">
    <source>
        <dbReference type="EMBL" id="KAK9877385.1"/>
    </source>
</evidence>
<feature type="domain" description="G-protein coupled receptors family 2 profile 2" evidence="13">
    <location>
        <begin position="105"/>
        <end position="362"/>
    </location>
</feature>
<dbReference type="InterPro" id="IPR017981">
    <property type="entry name" value="GPCR_2-like_7TM"/>
</dbReference>
<dbReference type="GO" id="GO:0007188">
    <property type="term" value="P:adenylate cyclase-modulating G protein-coupled receptor signaling pathway"/>
    <property type="evidence" value="ECO:0007669"/>
    <property type="project" value="TreeGrafter"/>
</dbReference>
<evidence type="ECO:0000256" key="1">
    <source>
        <dbReference type="ARBA" id="ARBA00004651"/>
    </source>
</evidence>
<keyword evidence="3" id="KW-1003">Cell membrane</keyword>
<evidence type="ECO:0000256" key="9">
    <source>
        <dbReference type="ARBA" id="ARBA00023180"/>
    </source>
</evidence>
<evidence type="ECO:0000259" key="12">
    <source>
        <dbReference type="PROSITE" id="PS50227"/>
    </source>
</evidence>
<dbReference type="Gene3D" id="1.20.1070.10">
    <property type="entry name" value="Rhodopsin 7-helix transmembrane proteins"/>
    <property type="match status" value="1"/>
</dbReference>
<feature type="transmembrane region" description="Helical" evidence="11">
    <location>
        <begin position="337"/>
        <end position="361"/>
    </location>
</feature>
<evidence type="ECO:0000256" key="5">
    <source>
        <dbReference type="ARBA" id="ARBA00022989"/>
    </source>
</evidence>
<dbReference type="GO" id="GO:0007166">
    <property type="term" value="P:cell surface receptor signaling pathway"/>
    <property type="evidence" value="ECO:0007669"/>
    <property type="project" value="InterPro"/>
</dbReference>
<dbReference type="Gene3D" id="4.10.1240.10">
    <property type="entry name" value="GPCR, family 2, extracellular hormone receptor domain"/>
    <property type="match status" value="1"/>
</dbReference>
<organism evidence="14 15">
    <name type="scientific">Henosepilachna vigintioctopunctata</name>
    <dbReference type="NCBI Taxonomy" id="420089"/>
    <lineage>
        <taxon>Eukaryota</taxon>
        <taxon>Metazoa</taxon>
        <taxon>Ecdysozoa</taxon>
        <taxon>Arthropoda</taxon>
        <taxon>Hexapoda</taxon>
        <taxon>Insecta</taxon>
        <taxon>Pterygota</taxon>
        <taxon>Neoptera</taxon>
        <taxon>Endopterygota</taxon>
        <taxon>Coleoptera</taxon>
        <taxon>Polyphaga</taxon>
        <taxon>Cucujiformia</taxon>
        <taxon>Coccinelloidea</taxon>
        <taxon>Coccinellidae</taxon>
        <taxon>Epilachninae</taxon>
        <taxon>Epilachnini</taxon>
        <taxon>Henosepilachna</taxon>
    </lineage>
</organism>
<evidence type="ECO:0000256" key="2">
    <source>
        <dbReference type="ARBA" id="ARBA00005314"/>
    </source>
</evidence>
<comment type="caution">
    <text evidence="14">The sequence shown here is derived from an EMBL/GenBank/DDBJ whole genome shotgun (WGS) entry which is preliminary data.</text>
</comment>
<dbReference type="InterPro" id="IPR017983">
    <property type="entry name" value="GPCR_2_secretin-like_CS"/>
</dbReference>
<dbReference type="PANTHER" id="PTHR45620:SF32">
    <property type="entry name" value="DIURETIC HORMONE 31 RECEPTOR, ISOFORM C"/>
    <property type="match status" value="1"/>
</dbReference>
<evidence type="ECO:0000259" key="13">
    <source>
        <dbReference type="PROSITE" id="PS50261"/>
    </source>
</evidence>
<evidence type="ECO:0000256" key="7">
    <source>
        <dbReference type="ARBA" id="ARBA00023136"/>
    </source>
</evidence>
<accession>A0AAW1UBF8</accession>
<keyword evidence="4 11" id="KW-0812">Transmembrane</keyword>
<dbReference type="Pfam" id="PF00002">
    <property type="entry name" value="7tm_2"/>
    <property type="match status" value="1"/>
</dbReference>
<dbReference type="InterPro" id="IPR001879">
    <property type="entry name" value="GPCR_2_extracellular_dom"/>
</dbReference>
<dbReference type="InterPro" id="IPR036445">
    <property type="entry name" value="GPCR_2_extracell_dom_sf"/>
</dbReference>
<evidence type="ECO:0000313" key="15">
    <source>
        <dbReference type="Proteomes" id="UP001431783"/>
    </source>
</evidence>
<feature type="transmembrane region" description="Helical" evidence="11">
    <location>
        <begin position="142"/>
        <end position="162"/>
    </location>
</feature>
<dbReference type="PRINTS" id="PR00249">
    <property type="entry name" value="GPCRSECRETIN"/>
</dbReference>
<keyword evidence="8" id="KW-0675">Receptor</keyword>
<comment type="subcellular location">
    <subcellularLocation>
        <location evidence="1">Cell membrane</location>
        <topology evidence="1">Multi-pass membrane protein</topology>
    </subcellularLocation>
</comment>
<dbReference type="InterPro" id="IPR050332">
    <property type="entry name" value="GPCR_2"/>
</dbReference>
<name>A0AAW1UBF8_9CUCU</name>
<dbReference type="PROSITE" id="PS50227">
    <property type="entry name" value="G_PROTEIN_RECEP_F2_3"/>
    <property type="match status" value="1"/>
</dbReference>
<feature type="transmembrane region" description="Helical" evidence="11">
    <location>
        <begin position="215"/>
        <end position="237"/>
    </location>
</feature>
<evidence type="ECO:0000256" key="3">
    <source>
        <dbReference type="ARBA" id="ARBA00022475"/>
    </source>
</evidence>
<evidence type="ECO:0008006" key="16">
    <source>
        <dbReference type="Google" id="ProtNLM"/>
    </source>
</evidence>
<feature type="transmembrane region" description="Helical" evidence="11">
    <location>
        <begin position="174"/>
        <end position="194"/>
    </location>
</feature>
<evidence type="ECO:0000256" key="11">
    <source>
        <dbReference type="SAM" id="Phobius"/>
    </source>
</evidence>
<feature type="transmembrane region" description="Helical" evidence="11">
    <location>
        <begin position="107"/>
        <end position="130"/>
    </location>
</feature>
<dbReference type="Proteomes" id="UP001431783">
    <property type="component" value="Unassembled WGS sequence"/>
</dbReference>
<keyword evidence="5 11" id="KW-1133">Transmembrane helix</keyword>
<evidence type="ECO:0000256" key="10">
    <source>
        <dbReference type="ARBA" id="ARBA00023224"/>
    </source>
</evidence>
<evidence type="ECO:0000256" key="4">
    <source>
        <dbReference type="ARBA" id="ARBA00022692"/>
    </source>
</evidence>
<keyword evidence="6" id="KW-0297">G-protein coupled receptor</keyword>
<reference evidence="14 15" key="1">
    <citation type="submission" date="2023-03" db="EMBL/GenBank/DDBJ databases">
        <title>Genome insight into feeding habits of ladybird beetles.</title>
        <authorList>
            <person name="Li H.-S."/>
            <person name="Huang Y.-H."/>
            <person name="Pang H."/>
        </authorList>
    </citation>
    <scope>NUCLEOTIDE SEQUENCE [LARGE SCALE GENOMIC DNA]</scope>
    <source>
        <strain evidence="14">SYSU_2023b</strain>
        <tissue evidence="14">Whole body</tissue>
    </source>
</reference>
<gene>
    <name evidence="14" type="ORF">WA026_017782</name>
</gene>
<keyword evidence="9" id="KW-0325">Glycoprotein</keyword>
<dbReference type="SUPFAM" id="SSF111418">
    <property type="entry name" value="Hormone receptor domain"/>
    <property type="match status" value="1"/>
</dbReference>
<dbReference type="GO" id="GO:0008528">
    <property type="term" value="F:G protein-coupled peptide receptor activity"/>
    <property type="evidence" value="ECO:0007669"/>
    <property type="project" value="TreeGrafter"/>
</dbReference>
<dbReference type="PANTHER" id="PTHR45620">
    <property type="entry name" value="PDF RECEPTOR-LIKE PROTEIN-RELATED"/>
    <property type="match status" value="1"/>
</dbReference>
<keyword evidence="15" id="KW-1185">Reference proteome</keyword>
<dbReference type="SMART" id="SM00008">
    <property type="entry name" value="HormR"/>
    <property type="match status" value="1"/>
</dbReference>
<dbReference type="GO" id="GO:0005886">
    <property type="term" value="C:plasma membrane"/>
    <property type="evidence" value="ECO:0007669"/>
    <property type="project" value="UniProtKB-SubCell"/>
</dbReference>
<dbReference type="EMBL" id="JARQZJ010000041">
    <property type="protein sequence ID" value="KAK9877385.1"/>
    <property type="molecule type" value="Genomic_DNA"/>
</dbReference>
<dbReference type="PROSITE" id="PS50261">
    <property type="entry name" value="G_PROTEIN_RECEP_F2_4"/>
    <property type="match status" value="1"/>
</dbReference>
<evidence type="ECO:0000256" key="8">
    <source>
        <dbReference type="ARBA" id="ARBA00023170"/>
    </source>
</evidence>
<sequence>MEDQMNSSISYEILQCEIASNTTPTLKNPFCRSRFDSWSCWPDTPAGHTAFHSCPEFIVGFDPNRFAHHKCEEDGTWFIHPESNRTWANYTQCVDKDDLTFRQNITLMYTIGYFISLLALSVSLFIFTYFKSLRCARITIHMNLFVAFAINNFLWIIWYNFILNSIEILSNNQWWCIIVHILLYLFLLSTYSWMLCEGLYLHTVLISTFVSETRLVRYMLLLGWGIPTTTLIIYSLARGFYGTTVADTQQCWMDDCSFTRILRIPVVITIILNAIFLFNILRVLLVKLKNGTGNGSGLNASRTSLQALRATVLLVPLLGLNYLLIPFRPETNHPWEHVYEIVSALTSSLQGLCVSVLFCFCNGEVITQVKRRWAAVAFVKENSFTATTSTGHVNQFIRPNHKATGEKV</sequence>
<dbReference type="InterPro" id="IPR000832">
    <property type="entry name" value="GPCR_2_secretin-like"/>
</dbReference>
<comment type="similarity">
    <text evidence="2">Belongs to the G-protein coupled receptor 2 family.</text>
</comment>
<dbReference type="PROSITE" id="PS00649">
    <property type="entry name" value="G_PROTEIN_RECEP_F2_1"/>
    <property type="match status" value="1"/>
</dbReference>
<feature type="transmembrane region" description="Helical" evidence="11">
    <location>
        <begin position="307"/>
        <end position="325"/>
    </location>
</feature>
<keyword evidence="7 11" id="KW-0472">Membrane</keyword>
<dbReference type="CDD" id="cd15260">
    <property type="entry name" value="7tmB1_NPR_B4_insect-like"/>
    <property type="match status" value="1"/>
</dbReference>
<feature type="transmembrane region" description="Helical" evidence="11">
    <location>
        <begin position="262"/>
        <end position="286"/>
    </location>
</feature>
<protein>
    <recommendedName>
        <fullName evidence="16">Calcitonin gene-related peptide type 1 receptor</fullName>
    </recommendedName>
</protein>